<protein>
    <submittedName>
        <fullName evidence="2">VOC family protein</fullName>
    </submittedName>
</protein>
<gene>
    <name evidence="2" type="ORF">K8V32_11425</name>
</gene>
<name>A0A921FPL9_9MICC</name>
<dbReference type="InterPro" id="IPR029068">
    <property type="entry name" value="Glyas_Bleomycin-R_OHBP_Dase"/>
</dbReference>
<dbReference type="EMBL" id="DYXC01000132">
    <property type="protein sequence ID" value="HJF15391.1"/>
    <property type="molecule type" value="Genomic_DNA"/>
</dbReference>
<dbReference type="RefSeq" id="WP_303907442.1">
    <property type="nucleotide sequence ID" value="NZ_DYXC01000132.1"/>
</dbReference>
<dbReference type="PROSITE" id="PS51819">
    <property type="entry name" value="VOC"/>
    <property type="match status" value="1"/>
</dbReference>
<accession>A0A921FPL9</accession>
<proteinExistence type="predicted"/>
<evidence type="ECO:0000313" key="3">
    <source>
        <dbReference type="Proteomes" id="UP000703315"/>
    </source>
</evidence>
<dbReference type="SUPFAM" id="SSF54593">
    <property type="entry name" value="Glyoxalase/Bleomycin resistance protein/Dihydroxybiphenyl dioxygenase"/>
    <property type="match status" value="1"/>
</dbReference>
<reference evidence="2" key="2">
    <citation type="submission" date="2021-09" db="EMBL/GenBank/DDBJ databases">
        <authorList>
            <person name="Gilroy R."/>
        </authorList>
    </citation>
    <scope>NUCLEOTIDE SEQUENCE</scope>
    <source>
        <strain evidence="2">ChiHjej13B12-14962</strain>
    </source>
</reference>
<dbReference type="Proteomes" id="UP000703315">
    <property type="component" value="Unassembled WGS sequence"/>
</dbReference>
<comment type="caution">
    <text evidence="2">The sequence shown here is derived from an EMBL/GenBank/DDBJ whole genome shotgun (WGS) entry which is preliminary data.</text>
</comment>
<feature type="domain" description="VOC" evidence="1">
    <location>
        <begin position="20"/>
        <end position="159"/>
    </location>
</feature>
<reference evidence="2" key="1">
    <citation type="journal article" date="2021" name="PeerJ">
        <title>Extensive microbial diversity within the chicken gut microbiome revealed by metagenomics and culture.</title>
        <authorList>
            <person name="Gilroy R."/>
            <person name="Ravi A."/>
            <person name="Getino M."/>
            <person name="Pursley I."/>
            <person name="Horton D.L."/>
            <person name="Alikhan N.F."/>
            <person name="Baker D."/>
            <person name="Gharbi K."/>
            <person name="Hall N."/>
            <person name="Watson M."/>
            <person name="Adriaenssens E.M."/>
            <person name="Foster-Nyarko E."/>
            <person name="Jarju S."/>
            <person name="Secka A."/>
            <person name="Antonio M."/>
            <person name="Oren A."/>
            <person name="Chaudhuri R.R."/>
            <person name="La Ragione R."/>
            <person name="Hildebrand F."/>
            <person name="Pallen M.J."/>
        </authorList>
    </citation>
    <scope>NUCLEOTIDE SEQUENCE</scope>
    <source>
        <strain evidence="2">ChiHjej13B12-14962</strain>
    </source>
</reference>
<dbReference type="Gene3D" id="3.10.180.10">
    <property type="entry name" value="2,3-Dihydroxybiphenyl 1,2-Dioxygenase, domain 1"/>
    <property type="match status" value="1"/>
</dbReference>
<dbReference type="InterPro" id="IPR037523">
    <property type="entry name" value="VOC_core"/>
</dbReference>
<dbReference type="Pfam" id="PF13669">
    <property type="entry name" value="Glyoxalase_4"/>
    <property type="match status" value="1"/>
</dbReference>
<organism evidence="2 3">
    <name type="scientific">Enteractinococcus helveticum</name>
    <dbReference type="NCBI Taxonomy" id="1837282"/>
    <lineage>
        <taxon>Bacteria</taxon>
        <taxon>Bacillati</taxon>
        <taxon>Actinomycetota</taxon>
        <taxon>Actinomycetes</taxon>
        <taxon>Micrococcales</taxon>
        <taxon>Micrococcaceae</taxon>
    </lineage>
</organism>
<evidence type="ECO:0000313" key="2">
    <source>
        <dbReference type="EMBL" id="HJF15391.1"/>
    </source>
</evidence>
<evidence type="ECO:0000259" key="1">
    <source>
        <dbReference type="PROSITE" id="PS51819"/>
    </source>
</evidence>
<dbReference type="AlphaFoldDB" id="A0A921FPL9"/>
<sequence length="171" mass="19102">MLTQPQEFADKVSKIVGAKGPDQVCILVENLESGMDYWAPIFGVTGWNIYNYSPDEFETASYRGEPIELSMRIALAGQNPQIELIEPGSSPSIYWEWVEQHGYNLHHLGFVVPSLQQALEYLDDADIEIVQTAQGHGLDGDGGFAYFEAGGVFLEVLELPKRRRPEDARQA</sequence>